<dbReference type="InterPro" id="IPR041552">
    <property type="entry name" value="UvrA_DNA-bd"/>
</dbReference>
<dbReference type="GO" id="GO:0008270">
    <property type="term" value="F:zinc ion binding"/>
    <property type="evidence" value="ECO:0007669"/>
    <property type="project" value="UniProtKB-KW"/>
</dbReference>
<keyword evidence="6" id="KW-0227">DNA damage</keyword>
<evidence type="ECO:0000256" key="13">
    <source>
        <dbReference type="ARBA" id="ARBA00023204"/>
    </source>
</evidence>
<keyword evidence="13" id="KW-0234">DNA repair</keyword>
<comment type="subcellular location">
    <subcellularLocation>
        <location evidence="1">Cytoplasm</location>
    </subcellularLocation>
</comment>
<keyword evidence="11" id="KW-0267">Excision nuclease</keyword>
<dbReference type="GO" id="GO:0009380">
    <property type="term" value="C:excinuclease repair complex"/>
    <property type="evidence" value="ECO:0007669"/>
    <property type="project" value="InterPro"/>
</dbReference>
<evidence type="ECO:0000313" key="19">
    <source>
        <dbReference type="Proteomes" id="UP000010931"/>
    </source>
</evidence>
<feature type="domain" description="ABC transporter" evidence="17">
    <location>
        <begin position="9"/>
        <end position="510"/>
    </location>
</feature>
<keyword evidence="2" id="KW-0963">Cytoplasm</keyword>
<dbReference type="Proteomes" id="UP000010931">
    <property type="component" value="Unassembled WGS sequence"/>
</dbReference>
<feature type="domain" description="ABC transporter" evidence="17">
    <location>
        <begin position="529"/>
        <end position="864"/>
    </location>
</feature>
<dbReference type="GO" id="GO:0004518">
    <property type="term" value="F:nuclease activity"/>
    <property type="evidence" value="ECO:0007669"/>
    <property type="project" value="UniProtKB-KW"/>
</dbReference>
<evidence type="ECO:0000256" key="5">
    <source>
        <dbReference type="ARBA" id="ARBA00022741"/>
    </source>
</evidence>
<evidence type="ECO:0000256" key="7">
    <source>
        <dbReference type="ARBA" id="ARBA00022769"/>
    </source>
</evidence>
<dbReference type="EMBL" id="AEJB01000494">
    <property type="protein sequence ID" value="ELP63940.1"/>
    <property type="molecule type" value="Genomic_DNA"/>
</dbReference>
<dbReference type="AlphaFoldDB" id="L7F012"/>
<keyword evidence="10" id="KW-0067">ATP-binding</keyword>
<keyword evidence="7" id="KW-0228">DNA excision</keyword>
<organism evidence="18 19">
    <name type="scientific">Streptomyces turgidiscabies (strain Car8)</name>
    <dbReference type="NCBI Taxonomy" id="698760"/>
    <lineage>
        <taxon>Bacteria</taxon>
        <taxon>Bacillati</taxon>
        <taxon>Actinomycetota</taxon>
        <taxon>Actinomycetes</taxon>
        <taxon>Kitasatosporales</taxon>
        <taxon>Streptomycetaceae</taxon>
        <taxon>Streptomyces</taxon>
    </lineage>
</organism>
<evidence type="ECO:0000256" key="16">
    <source>
        <dbReference type="ARBA" id="ARBA00042156"/>
    </source>
</evidence>
<dbReference type="GO" id="GO:0006289">
    <property type="term" value="P:nucleotide-excision repair"/>
    <property type="evidence" value="ECO:0007669"/>
    <property type="project" value="InterPro"/>
</dbReference>
<evidence type="ECO:0000256" key="14">
    <source>
        <dbReference type="ARBA" id="ARBA00038000"/>
    </source>
</evidence>
<dbReference type="RefSeq" id="WP_006381085.1">
    <property type="nucleotide sequence ID" value="NZ_AEJB01000494.1"/>
</dbReference>
<keyword evidence="4" id="KW-0677">Repeat</keyword>
<dbReference type="Pfam" id="PF17755">
    <property type="entry name" value="UvrA_DNA-bind"/>
    <property type="match status" value="1"/>
</dbReference>
<dbReference type="GO" id="GO:0003677">
    <property type="term" value="F:DNA binding"/>
    <property type="evidence" value="ECO:0007669"/>
    <property type="project" value="UniProtKB-KW"/>
</dbReference>
<evidence type="ECO:0000256" key="9">
    <source>
        <dbReference type="ARBA" id="ARBA00022833"/>
    </source>
</evidence>
<proteinExistence type="inferred from homology"/>
<evidence type="ECO:0000256" key="8">
    <source>
        <dbReference type="ARBA" id="ARBA00022771"/>
    </source>
</evidence>
<dbReference type="Gene3D" id="1.20.1580.10">
    <property type="entry name" value="ABC transporter ATPase like domain"/>
    <property type="match status" value="2"/>
</dbReference>
<comment type="similarity">
    <text evidence="14">Belongs to the ABC transporter superfamily. UvrA family.</text>
</comment>
<keyword evidence="9" id="KW-0862">Zinc</keyword>
<dbReference type="InterPro" id="IPR017871">
    <property type="entry name" value="ABC_transporter-like_CS"/>
</dbReference>
<evidence type="ECO:0000259" key="17">
    <source>
        <dbReference type="PROSITE" id="PS50893"/>
    </source>
</evidence>
<dbReference type="PATRIC" id="fig|698760.3.peg.7188"/>
<evidence type="ECO:0000256" key="6">
    <source>
        <dbReference type="ARBA" id="ARBA00022763"/>
    </source>
</evidence>
<dbReference type="GO" id="GO:0005737">
    <property type="term" value="C:cytoplasm"/>
    <property type="evidence" value="ECO:0007669"/>
    <property type="project" value="UniProtKB-SubCell"/>
</dbReference>
<evidence type="ECO:0000256" key="10">
    <source>
        <dbReference type="ARBA" id="ARBA00022840"/>
    </source>
</evidence>
<dbReference type="NCBIfam" id="TIGR00630">
    <property type="entry name" value="uvra"/>
    <property type="match status" value="1"/>
</dbReference>
<evidence type="ECO:0000256" key="3">
    <source>
        <dbReference type="ARBA" id="ARBA00022723"/>
    </source>
</evidence>
<dbReference type="PANTHER" id="PTHR43152">
    <property type="entry name" value="UVRABC SYSTEM PROTEIN A"/>
    <property type="match status" value="1"/>
</dbReference>
<dbReference type="InterPro" id="IPR003593">
    <property type="entry name" value="AAA+_ATPase"/>
</dbReference>
<dbReference type="InterPro" id="IPR027417">
    <property type="entry name" value="P-loop_NTPase"/>
</dbReference>
<evidence type="ECO:0000313" key="18">
    <source>
        <dbReference type="EMBL" id="ELP63940.1"/>
    </source>
</evidence>
<dbReference type="InterPro" id="IPR003439">
    <property type="entry name" value="ABC_transporter-like_ATP-bd"/>
</dbReference>
<dbReference type="SUPFAM" id="SSF52540">
    <property type="entry name" value="P-loop containing nucleoside triphosphate hydrolases"/>
    <property type="match status" value="3"/>
</dbReference>
<evidence type="ECO:0000256" key="4">
    <source>
        <dbReference type="ARBA" id="ARBA00022737"/>
    </source>
</evidence>
<gene>
    <name evidence="18" type="primary">uvrA_1</name>
    <name evidence="18" type="ORF">STRTUCAR8_04673</name>
</gene>
<dbReference type="SMART" id="SM00382">
    <property type="entry name" value="AAA"/>
    <property type="match status" value="2"/>
</dbReference>
<evidence type="ECO:0000256" key="11">
    <source>
        <dbReference type="ARBA" id="ARBA00022881"/>
    </source>
</evidence>
<protein>
    <recommendedName>
        <fullName evidence="15">UvrABC system protein A</fullName>
    </recommendedName>
    <alternativeName>
        <fullName evidence="16">Excinuclease ABC subunit A</fullName>
    </alternativeName>
</protein>
<evidence type="ECO:0000256" key="15">
    <source>
        <dbReference type="ARBA" id="ARBA00039316"/>
    </source>
</evidence>
<dbReference type="PANTHER" id="PTHR43152:SF3">
    <property type="entry name" value="UVRABC SYSTEM PROTEIN A"/>
    <property type="match status" value="1"/>
</dbReference>
<dbReference type="Gene3D" id="3.40.50.300">
    <property type="entry name" value="P-loop containing nucleotide triphosphate hydrolases"/>
    <property type="match status" value="2"/>
</dbReference>
<keyword evidence="5" id="KW-0547">Nucleotide-binding</keyword>
<dbReference type="PROSITE" id="PS00211">
    <property type="entry name" value="ABC_TRANSPORTER_1"/>
    <property type="match status" value="2"/>
</dbReference>
<dbReference type="PROSITE" id="PS50893">
    <property type="entry name" value="ABC_TRANSPORTER_2"/>
    <property type="match status" value="2"/>
</dbReference>
<dbReference type="STRING" id="85558.T45_06691"/>
<keyword evidence="8" id="KW-0863">Zinc-finger</keyword>
<keyword evidence="3" id="KW-0479">Metal-binding</keyword>
<evidence type="ECO:0000256" key="2">
    <source>
        <dbReference type="ARBA" id="ARBA00022490"/>
    </source>
</evidence>
<accession>L7F012</accession>
<evidence type="ECO:0000256" key="12">
    <source>
        <dbReference type="ARBA" id="ARBA00023125"/>
    </source>
</evidence>
<sequence length="872" mass="93012">MDELDGLDDRTPVMHIKGARLHNLKNISLTIPKQKLVVVTGLSGSGKSTLALDTLHRESHRQYMEAWGAATAGVSRPSVDSITGLSPSVSVDQRPAGRGPRSTVGTATEVFTYLRLLWSRIGVRPCPACGEEIPPSYAHDPEGDEEAVAGEEAAVDGENTACPHCSAPVPELVMGSFSFNKPAGACSSCTGLGEVIRVDVRTLVDEELSVAAGAVRGWPKQLVDRNLPLLRAAARHYDLTFDTDQPVSELAPAVRDLLLYGVESPEFRNHLDHMNHVPARAVIAPPATVSAGRFEGVVTAFMRRYADRIDDTDYRQKAERSMLKEVCGACAGTRLRGESRAVTVHGLGITDAARLPLTELADWTAELRAFSTGDEWRFAEPVVADLEERVRRLVDTGVGYLTLDQSSTSLSAGESQRLRLAALLGSGLTGMLYVLDEPTIGLHPADTARLVDVLRRLRDLGNTVLVIEHDLDVLWAADHVIDIGPGAGRDGGRVVAEGTPQEVASTEGSVTGVYLAGRLQHPARKERPAASTELVVRGARAHNLRDVTVRIPLGRLVTVTGPSGSGKSTLVLDVLGRAAHQRLDASRGVLSASSVSPGECDGIDGWEHLDKVVTIDQEPISRLPRSNAATYADVFTPVRELFAAQDAARSRGLTPAAFSFNVPGGRCERCEGAGVLAVHMHFLPAVEVRCPACRGRRFRGEVLAVRYEGHDIAEVLAATVDEALTVFRGVRQIAARLQRLSDVGLGYLPLGQPATTISGGEAQRLKLAKELGRRPTGRTLYLLDEPTTGLHAADTARLLDVLQRLVDAGHSVVTIEHNLDVMRASDWIVDLGSEGGAGGGRVVAEGTPEQVAGAAGVSGSLTAEFLPVRGGL</sequence>
<dbReference type="GeneID" id="97406093"/>
<keyword evidence="12" id="KW-0238">DNA-binding</keyword>
<evidence type="ECO:0000256" key="1">
    <source>
        <dbReference type="ARBA" id="ARBA00004496"/>
    </source>
</evidence>
<dbReference type="GO" id="GO:0005524">
    <property type="term" value="F:ATP binding"/>
    <property type="evidence" value="ECO:0007669"/>
    <property type="project" value="UniProtKB-KW"/>
</dbReference>
<dbReference type="Gene3D" id="1.10.8.280">
    <property type="entry name" value="ABC transporter ATPase domain-like"/>
    <property type="match status" value="1"/>
</dbReference>
<reference evidence="18 19" key="1">
    <citation type="journal article" date="2011" name="Plasmid">
        <title>Streptomyces turgidiscabies Car8 contains a modular pathogenicity island that shares virulence genes with other actinobacterial plant pathogens.</title>
        <authorList>
            <person name="Huguet-Tapia J.C."/>
            <person name="Badger J.H."/>
            <person name="Loria R."/>
            <person name="Pettis G.S."/>
        </authorList>
    </citation>
    <scope>NUCLEOTIDE SEQUENCE [LARGE SCALE GENOMIC DNA]</scope>
    <source>
        <strain evidence="18 19">Car8</strain>
    </source>
</reference>
<name>L7F012_STRT8</name>
<dbReference type="GO" id="GO:0016887">
    <property type="term" value="F:ATP hydrolysis activity"/>
    <property type="evidence" value="ECO:0007669"/>
    <property type="project" value="InterPro"/>
</dbReference>
<dbReference type="InterPro" id="IPR004602">
    <property type="entry name" value="UvrA"/>
</dbReference>
<keyword evidence="19" id="KW-1185">Reference proteome</keyword>
<comment type="caution">
    <text evidence="18">The sequence shown here is derived from an EMBL/GenBank/DDBJ whole genome shotgun (WGS) entry which is preliminary data.</text>
</comment>